<dbReference type="Proteomes" id="UP001195483">
    <property type="component" value="Unassembled WGS sequence"/>
</dbReference>
<comment type="caution">
    <text evidence="2">The sequence shown here is derived from an EMBL/GenBank/DDBJ whole genome shotgun (WGS) entry which is preliminary data.</text>
</comment>
<accession>A0AAE0VNU8</accession>
<name>A0AAE0VNU8_9BIVA</name>
<reference evidence="2" key="1">
    <citation type="journal article" date="2021" name="Genome Biol. Evol.">
        <title>A High-Quality Reference Genome for a Parasitic Bivalve with Doubly Uniparental Inheritance (Bivalvia: Unionida).</title>
        <authorList>
            <person name="Smith C.H."/>
        </authorList>
    </citation>
    <scope>NUCLEOTIDE SEQUENCE</scope>
    <source>
        <strain evidence="2">CHS0354</strain>
    </source>
</reference>
<keyword evidence="1" id="KW-1133">Transmembrane helix</keyword>
<proteinExistence type="predicted"/>
<reference evidence="2" key="2">
    <citation type="journal article" date="2021" name="Genome Biol. Evol.">
        <title>Developing a high-quality reference genome for a parasitic bivalve with doubly uniparental inheritance (Bivalvia: Unionida).</title>
        <authorList>
            <person name="Smith C.H."/>
        </authorList>
    </citation>
    <scope>NUCLEOTIDE SEQUENCE</scope>
    <source>
        <strain evidence="2">CHS0354</strain>
        <tissue evidence="2">Mantle</tissue>
    </source>
</reference>
<gene>
    <name evidence="2" type="ORF">CHS0354_039255</name>
</gene>
<organism evidence="2 3">
    <name type="scientific">Potamilus streckersoni</name>
    <dbReference type="NCBI Taxonomy" id="2493646"/>
    <lineage>
        <taxon>Eukaryota</taxon>
        <taxon>Metazoa</taxon>
        <taxon>Spiralia</taxon>
        <taxon>Lophotrochozoa</taxon>
        <taxon>Mollusca</taxon>
        <taxon>Bivalvia</taxon>
        <taxon>Autobranchia</taxon>
        <taxon>Heteroconchia</taxon>
        <taxon>Palaeoheterodonta</taxon>
        <taxon>Unionida</taxon>
        <taxon>Unionoidea</taxon>
        <taxon>Unionidae</taxon>
        <taxon>Ambleminae</taxon>
        <taxon>Lampsilini</taxon>
        <taxon>Potamilus</taxon>
    </lineage>
</organism>
<evidence type="ECO:0000313" key="2">
    <source>
        <dbReference type="EMBL" id="KAK3584521.1"/>
    </source>
</evidence>
<sequence length="184" mass="21331">MTKETSFVRKVHIKFSGCNVAKYDININSIELEQNNILSQKTEQCHFIELSETDEDELPDDRSAKVVILLMDSDITSVRKRRQISKAFKSTALMIVITIAFISFKRLYGKQNDIQPAYILYSWHSIVLNSDLISMPFGFINSKFRDLFVSVLCALLQAKSRRKTMTKTTNALKTRHNHIIRQRK</sequence>
<feature type="transmembrane region" description="Helical" evidence="1">
    <location>
        <begin position="87"/>
        <end position="108"/>
    </location>
</feature>
<evidence type="ECO:0000256" key="1">
    <source>
        <dbReference type="SAM" id="Phobius"/>
    </source>
</evidence>
<reference evidence="2" key="3">
    <citation type="submission" date="2023-05" db="EMBL/GenBank/DDBJ databases">
        <authorList>
            <person name="Smith C.H."/>
        </authorList>
    </citation>
    <scope>NUCLEOTIDE SEQUENCE</scope>
    <source>
        <strain evidence="2">CHS0354</strain>
        <tissue evidence="2">Mantle</tissue>
    </source>
</reference>
<feature type="transmembrane region" description="Helical" evidence="1">
    <location>
        <begin position="120"/>
        <end position="140"/>
    </location>
</feature>
<dbReference type="EMBL" id="JAEAOA010002299">
    <property type="protein sequence ID" value="KAK3584521.1"/>
    <property type="molecule type" value="Genomic_DNA"/>
</dbReference>
<dbReference type="AlphaFoldDB" id="A0AAE0VNU8"/>
<keyword evidence="1" id="KW-0472">Membrane</keyword>
<keyword evidence="3" id="KW-1185">Reference proteome</keyword>
<evidence type="ECO:0000313" key="3">
    <source>
        <dbReference type="Proteomes" id="UP001195483"/>
    </source>
</evidence>
<protein>
    <submittedName>
        <fullName evidence="2">Uncharacterized protein</fullName>
    </submittedName>
</protein>
<keyword evidence="1" id="KW-0812">Transmembrane</keyword>